<dbReference type="VEuPathDB" id="FungiDB:BDEG_24696"/>
<dbReference type="FunFam" id="3.30.70.1730:FF:000005">
    <property type="entry name" value="Ribosome assembly factor mrt4"/>
    <property type="match status" value="1"/>
</dbReference>
<comment type="function">
    <text evidence="3">Component of the ribosome assembly machinery. Nuclear paralog of the ribosomal protein P0, it binds pre-60S subunits at an early stage of assembly in the nucleolus, and is replaced by P0 in cytoplasmic pre-60S subunits and mature 80S ribosomes.</text>
</comment>
<dbReference type="Gene3D" id="3.30.70.1730">
    <property type="match status" value="1"/>
</dbReference>
<reference evidence="4 5" key="1">
    <citation type="submission" date="2006-10" db="EMBL/GenBank/DDBJ databases">
        <title>The Genome Sequence of Batrachochytrium dendrobatidis JEL423.</title>
        <authorList>
            <consortium name="The Broad Institute Genome Sequencing Platform"/>
            <person name="Birren B."/>
            <person name="Lander E."/>
            <person name="Galagan J."/>
            <person name="Cuomo C."/>
            <person name="Devon K."/>
            <person name="Jaffe D."/>
            <person name="Butler J."/>
            <person name="Alvarez P."/>
            <person name="Gnerre S."/>
            <person name="Grabherr M."/>
            <person name="Kleber M."/>
            <person name="Mauceli E."/>
            <person name="Brockman W."/>
            <person name="Young S."/>
            <person name="LaButti K."/>
            <person name="Sykes S."/>
            <person name="DeCaprio D."/>
            <person name="Crawford M."/>
            <person name="Koehrsen M."/>
            <person name="Engels R."/>
            <person name="Montgomery P."/>
            <person name="Pearson M."/>
            <person name="Howarth C."/>
            <person name="Larson L."/>
            <person name="White J."/>
            <person name="O'Leary S."/>
            <person name="Kodira C."/>
            <person name="Zeng Q."/>
            <person name="Yandava C."/>
            <person name="Alvarado L."/>
            <person name="Longcore J."/>
            <person name="James T."/>
        </authorList>
    </citation>
    <scope>NUCLEOTIDE SEQUENCE [LARGE SCALE GENOMIC DNA]</scope>
    <source>
        <strain evidence="4 5">JEL423</strain>
    </source>
</reference>
<keyword evidence="3" id="KW-0539">Nucleus</keyword>
<dbReference type="AlphaFoldDB" id="A0A177WMK7"/>
<dbReference type="InterPro" id="IPR001790">
    <property type="entry name" value="Ribosomal_uL10"/>
</dbReference>
<comment type="subunit">
    <text evidence="2 3">Associates with the pre-60S ribosomal particle.</text>
</comment>
<evidence type="ECO:0000313" key="5">
    <source>
        <dbReference type="Proteomes" id="UP000077115"/>
    </source>
</evidence>
<dbReference type="SUPFAM" id="SSF160369">
    <property type="entry name" value="Ribosomal protein L10-like"/>
    <property type="match status" value="1"/>
</dbReference>
<evidence type="ECO:0000256" key="3">
    <source>
        <dbReference type="RuleBase" id="RU364039"/>
    </source>
</evidence>
<dbReference type="OrthoDB" id="10262308at2759"/>
<comment type="subcellular location">
    <subcellularLocation>
        <location evidence="3">Cytoplasm</location>
    </subcellularLocation>
    <subcellularLocation>
        <location evidence="3">Nucleus</location>
        <location evidence="3">Nucleolus</location>
    </subcellularLocation>
</comment>
<dbReference type="PANTHER" id="PTHR45841:SF1">
    <property type="entry name" value="MRNA TURNOVER PROTEIN 4 HOMOLOG"/>
    <property type="match status" value="1"/>
</dbReference>
<dbReference type="GO" id="GO:0000027">
    <property type="term" value="P:ribosomal large subunit assembly"/>
    <property type="evidence" value="ECO:0007669"/>
    <property type="project" value="InterPro"/>
</dbReference>
<dbReference type="eggNOG" id="KOG0816">
    <property type="taxonomic scope" value="Eukaryota"/>
</dbReference>
<keyword evidence="3" id="KW-0690">Ribosome biogenesis</keyword>
<keyword evidence="4" id="KW-0689">Ribosomal protein</keyword>
<evidence type="ECO:0000313" key="4">
    <source>
        <dbReference type="EMBL" id="OAJ41036.1"/>
    </source>
</evidence>
<evidence type="ECO:0000256" key="2">
    <source>
        <dbReference type="ARBA" id="ARBA00011117"/>
    </source>
</evidence>
<dbReference type="GO" id="GO:0030687">
    <property type="term" value="C:preribosome, large subunit precursor"/>
    <property type="evidence" value="ECO:0007669"/>
    <property type="project" value="TreeGrafter"/>
</dbReference>
<organism evidence="4 5">
    <name type="scientific">Batrachochytrium dendrobatidis (strain JEL423)</name>
    <dbReference type="NCBI Taxonomy" id="403673"/>
    <lineage>
        <taxon>Eukaryota</taxon>
        <taxon>Fungi</taxon>
        <taxon>Fungi incertae sedis</taxon>
        <taxon>Chytridiomycota</taxon>
        <taxon>Chytridiomycota incertae sedis</taxon>
        <taxon>Chytridiomycetes</taxon>
        <taxon>Rhizophydiales</taxon>
        <taxon>Rhizophydiales incertae sedis</taxon>
        <taxon>Batrachochytrium</taxon>
    </lineage>
</organism>
<protein>
    <recommendedName>
        <fullName evidence="3">Ribosome assembly factor mrt4</fullName>
    </recommendedName>
</protein>
<dbReference type="InterPro" id="IPR043141">
    <property type="entry name" value="Ribosomal_uL10-like_sf"/>
</dbReference>
<comment type="similarity">
    <text evidence="1 3">Belongs to the universal ribosomal protein uL10 family.</text>
</comment>
<dbReference type="GO" id="GO:0000956">
    <property type="term" value="P:nuclear-transcribed mRNA catabolic process"/>
    <property type="evidence" value="ECO:0007669"/>
    <property type="project" value="TreeGrafter"/>
</dbReference>
<dbReference type="Proteomes" id="UP000077115">
    <property type="component" value="Unassembled WGS sequence"/>
</dbReference>
<dbReference type="GO" id="GO:0005730">
    <property type="term" value="C:nucleolus"/>
    <property type="evidence" value="ECO:0007669"/>
    <property type="project" value="UniProtKB-SubCell"/>
</dbReference>
<sequence>MDKLSNWNQQEDELEYLSIIKWKNNNLTKADKKGKPAKENLFNEIRESVDKYAYIYVFEVMNMRNVYLKEVRNDWSGSRIFLGRNRVMAKALGTTEESEYKLNLRELSLKLVGDVGLLFTNSTPEEVKKYFEGKKESDYARSGTIAESEIIIPQGKYQPRLYCT</sequence>
<dbReference type="GO" id="GO:0006364">
    <property type="term" value="P:rRNA processing"/>
    <property type="evidence" value="ECO:0007669"/>
    <property type="project" value="TreeGrafter"/>
</dbReference>
<dbReference type="GO" id="GO:0005737">
    <property type="term" value="C:cytoplasm"/>
    <property type="evidence" value="ECO:0007669"/>
    <property type="project" value="UniProtKB-SubCell"/>
</dbReference>
<dbReference type="EMBL" id="DS022305">
    <property type="protein sequence ID" value="OAJ41036.1"/>
    <property type="molecule type" value="Genomic_DNA"/>
</dbReference>
<dbReference type="Pfam" id="PF00466">
    <property type="entry name" value="Ribosomal_L10"/>
    <property type="match status" value="1"/>
</dbReference>
<dbReference type="GO" id="GO:0005840">
    <property type="term" value="C:ribosome"/>
    <property type="evidence" value="ECO:0007669"/>
    <property type="project" value="UniProtKB-KW"/>
</dbReference>
<dbReference type="InterPro" id="IPR051742">
    <property type="entry name" value="Ribosome_Assembly_uL10"/>
</dbReference>
<dbReference type="PANTHER" id="PTHR45841">
    <property type="entry name" value="MRNA TURNOVER PROTEIN 4 MRTO4"/>
    <property type="match status" value="1"/>
</dbReference>
<dbReference type="STRING" id="403673.A0A177WMK7"/>
<dbReference type="GO" id="GO:0003723">
    <property type="term" value="F:RNA binding"/>
    <property type="evidence" value="ECO:0007669"/>
    <property type="project" value="TreeGrafter"/>
</dbReference>
<reference evidence="4 5" key="2">
    <citation type="submission" date="2016-05" db="EMBL/GenBank/DDBJ databases">
        <title>Lineage-specific infection strategies underlie the spectrum of fungal disease in amphibians.</title>
        <authorList>
            <person name="Cuomo C.A."/>
            <person name="Farrer R.A."/>
            <person name="James T."/>
            <person name="Longcore J."/>
            <person name="Birren B."/>
        </authorList>
    </citation>
    <scope>NUCLEOTIDE SEQUENCE [LARGE SCALE GENOMIC DNA]</scope>
    <source>
        <strain evidence="4 5">JEL423</strain>
    </source>
</reference>
<accession>A0A177WMK7</accession>
<gene>
    <name evidence="4" type="ORF">BDEG_24696</name>
</gene>
<dbReference type="InterPro" id="IPR033867">
    <property type="entry name" value="Mrt4"/>
</dbReference>
<keyword evidence="3" id="KW-0963">Cytoplasm</keyword>
<evidence type="ECO:0000256" key="1">
    <source>
        <dbReference type="ARBA" id="ARBA00008889"/>
    </source>
</evidence>
<proteinExistence type="inferred from homology"/>
<name>A0A177WMK7_BATDL</name>
<keyword evidence="4" id="KW-0687">Ribonucleoprotein</keyword>
<dbReference type="CDD" id="cd05796">
    <property type="entry name" value="Ribosomal_P0_like"/>
    <property type="match status" value="1"/>
</dbReference>